<comment type="subcellular location">
    <subcellularLocation>
        <location evidence="1">Cell inner membrane</location>
        <topology evidence="1">Multi-pass membrane protein</topology>
    </subcellularLocation>
</comment>
<accession>A0A238U549</accession>
<dbReference type="KEGG" id="tje:TJEJU_0470"/>
<keyword evidence="6 9" id="KW-1133">Transmembrane helix</keyword>
<comment type="similarity">
    <text evidence="8">Belongs to the TsuA/YedE (TC 9.B.102) family.</text>
</comment>
<dbReference type="Proteomes" id="UP000215214">
    <property type="component" value="Chromosome TJEJU"/>
</dbReference>
<evidence type="ECO:0008006" key="12">
    <source>
        <dbReference type="Google" id="ProtNLM"/>
    </source>
</evidence>
<name>A0A238U549_9FLAO</name>
<organism evidence="10 11">
    <name type="scientific">Tenacibaculum jejuense</name>
    <dbReference type="NCBI Taxonomy" id="584609"/>
    <lineage>
        <taxon>Bacteria</taxon>
        <taxon>Pseudomonadati</taxon>
        <taxon>Bacteroidota</taxon>
        <taxon>Flavobacteriia</taxon>
        <taxon>Flavobacteriales</taxon>
        <taxon>Flavobacteriaceae</taxon>
        <taxon>Tenacibaculum</taxon>
    </lineage>
</organism>
<dbReference type="RefSeq" id="WP_095069122.1">
    <property type="nucleotide sequence ID" value="NZ_LT899436.1"/>
</dbReference>
<sequence>MNYLLEPWPWYASGFLIAIVLFLFFYFGKNFGVSTNLETLCTISGANKFSDYFKKDWKERDWALVFLIGLIIGGFIASNYLSNQVPIDLNPKTITELNELGFANAGNTLVPDELFDLKNVFTLKGILILLIAGICIGFGTRYAGGCTSGHAITGLSSLQLPSLIAVIGFFIGGLVMVWLIFPLLFS</sequence>
<keyword evidence="3" id="KW-1003">Cell membrane</keyword>
<gene>
    <name evidence="10" type="ORF">TJEJU_0470</name>
</gene>
<evidence type="ECO:0000313" key="11">
    <source>
        <dbReference type="Proteomes" id="UP000215214"/>
    </source>
</evidence>
<evidence type="ECO:0000256" key="7">
    <source>
        <dbReference type="ARBA" id="ARBA00023136"/>
    </source>
</evidence>
<feature type="transmembrane region" description="Helical" evidence="9">
    <location>
        <begin position="121"/>
        <end position="143"/>
    </location>
</feature>
<keyword evidence="11" id="KW-1185">Reference proteome</keyword>
<dbReference type="EMBL" id="LT899436">
    <property type="protein sequence ID" value="SNR14267.1"/>
    <property type="molecule type" value="Genomic_DNA"/>
</dbReference>
<reference evidence="10 11" key="1">
    <citation type="submission" date="2017-07" db="EMBL/GenBank/DDBJ databases">
        <authorList>
            <person name="Sun Z.S."/>
            <person name="Albrecht U."/>
            <person name="Echele G."/>
            <person name="Lee C.C."/>
        </authorList>
    </citation>
    <scope>NUCLEOTIDE SEQUENCE [LARGE SCALE GENOMIC DNA]</scope>
    <source>
        <strain evidence="11">type strain: KCTC 22618</strain>
    </source>
</reference>
<evidence type="ECO:0000256" key="8">
    <source>
        <dbReference type="ARBA" id="ARBA00035655"/>
    </source>
</evidence>
<evidence type="ECO:0000256" key="6">
    <source>
        <dbReference type="ARBA" id="ARBA00022989"/>
    </source>
</evidence>
<keyword evidence="2" id="KW-0813">Transport</keyword>
<dbReference type="InterPro" id="IPR007272">
    <property type="entry name" value="Sulf_transp_TsuA/YedE"/>
</dbReference>
<keyword evidence="5 9" id="KW-0812">Transmembrane</keyword>
<proteinExistence type="inferred from homology"/>
<dbReference type="GO" id="GO:0005886">
    <property type="term" value="C:plasma membrane"/>
    <property type="evidence" value="ECO:0007669"/>
    <property type="project" value="UniProtKB-SubCell"/>
</dbReference>
<dbReference type="Pfam" id="PF04143">
    <property type="entry name" value="Sulf_transp"/>
    <property type="match status" value="2"/>
</dbReference>
<dbReference type="PANTHER" id="PTHR30574:SF1">
    <property type="entry name" value="SULPHUR TRANSPORT DOMAIN-CONTAINING PROTEIN"/>
    <property type="match status" value="1"/>
</dbReference>
<evidence type="ECO:0000313" key="10">
    <source>
        <dbReference type="EMBL" id="SNR14267.1"/>
    </source>
</evidence>
<keyword evidence="7 9" id="KW-0472">Membrane</keyword>
<feature type="transmembrane region" description="Helical" evidence="9">
    <location>
        <begin position="12"/>
        <end position="28"/>
    </location>
</feature>
<evidence type="ECO:0000256" key="2">
    <source>
        <dbReference type="ARBA" id="ARBA00022448"/>
    </source>
</evidence>
<feature type="transmembrane region" description="Helical" evidence="9">
    <location>
        <begin position="62"/>
        <end position="81"/>
    </location>
</feature>
<evidence type="ECO:0000256" key="4">
    <source>
        <dbReference type="ARBA" id="ARBA00022519"/>
    </source>
</evidence>
<feature type="transmembrane region" description="Helical" evidence="9">
    <location>
        <begin position="163"/>
        <end position="185"/>
    </location>
</feature>
<evidence type="ECO:0000256" key="3">
    <source>
        <dbReference type="ARBA" id="ARBA00022475"/>
    </source>
</evidence>
<evidence type="ECO:0000256" key="9">
    <source>
        <dbReference type="SAM" id="Phobius"/>
    </source>
</evidence>
<keyword evidence="4" id="KW-0997">Cell inner membrane</keyword>
<evidence type="ECO:0000256" key="1">
    <source>
        <dbReference type="ARBA" id="ARBA00004429"/>
    </source>
</evidence>
<protein>
    <recommendedName>
        <fullName evidence="12">Sulphur transport domain-containing protein</fullName>
    </recommendedName>
</protein>
<evidence type="ECO:0000256" key="5">
    <source>
        <dbReference type="ARBA" id="ARBA00022692"/>
    </source>
</evidence>
<dbReference type="PANTHER" id="PTHR30574">
    <property type="entry name" value="INNER MEMBRANE PROTEIN YEDE"/>
    <property type="match status" value="1"/>
</dbReference>
<dbReference type="OrthoDB" id="9814020at2"/>
<dbReference type="AlphaFoldDB" id="A0A238U549"/>